<evidence type="ECO:0000256" key="4">
    <source>
        <dbReference type="ARBA" id="ARBA00022490"/>
    </source>
</evidence>
<evidence type="ECO:0000256" key="8">
    <source>
        <dbReference type="ARBA" id="ARBA00022840"/>
    </source>
</evidence>
<keyword evidence="8" id="KW-0067">ATP-binding</keyword>
<dbReference type="RefSeq" id="WP_133735375.1">
    <property type="nucleotide sequence ID" value="NZ_SOAX01000002.1"/>
</dbReference>
<evidence type="ECO:0000256" key="2">
    <source>
        <dbReference type="ARBA" id="ARBA00007599"/>
    </source>
</evidence>
<dbReference type="GO" id="GO:0046872">
    <property type="term" value="F:metal ion binding"/>
    <property type="evidence" value="ECO:0007669"/>
    <property type="project" value="UniProtKB-KW"/>
</dbReference>
<dbReference type="Gene3D" id="3.40.50.300">
    <property type="entry name" value="P-loop containing nucleotide triphosphate hydrolases"/>
    <property type="match status" value="1"/>
</dbReference>
<organism evidence="11 12">
    <name type="scientific">Halospina denitrificans</name>
    <dbReference type="NCBI Taxonomy" id="332522"/>
    <lineage>
        <taxon>Bacteria</taxon>
        <taxon>Pseudomonadati</taxon>
        <taxon>Pseudomonadota</taxon>
        <taxon>Gammaproteobacteria</taxon>
        <taxon>Halospina</taxon>
    </lineage>
</organism>
<dbReference type="NCBIfam" id="TIGR00150">
    <property type="entry name" value="T6A_YjeE"/>
    <property type="match status" value="1"/>
</dbReference>
<accession>A0A4R7K1F5</accession>
<dbReference type="InterPro" id="IPR027417">
    <property type="entry name" value="P-loop_NTPase"/>
</dbReference>
<sequence>MTESLWLADEAATEALGGCLASVFASGGLLFLEGDLGTGKTTLTRGLLRSLGHQGAVKSPTYTLVEPYESLEPAVYHFDLYRLGEPEELEMMGIRDYMDKEALVIVEWPRRGEGLLPEPDCHLVLEHAGRGRWARLTATSVQGETRVARAVNAFESRE</sequence>
<evidence type="ECO:0000313" key="12">
    <source>
        <dbReference type="Proteomes" id="UP000295830"/>
    </source>
</evidence>
<dbReference type="SUPFAM" id="SSF52540">
    <property type="entry name" value="P-loop containing nucleoside triphosphate hydrolases"/>
    <property type="match status" value="1"/>
</dbReference>
<comment type="similarity">
    <text evidence="2">Belongs to the TsaE family.</text>
</comment>
<comment type="subcellular location">
    <subcellularLocation>
        <location evidence="1">Cytoplasm</location>
    </subcellularLocation>
</comment>
<dbReference type="GO" id="GO:0005737">
    <property type="term" value="C:cytoplasm"/>
    <property type="evidence" value="ECO:0007669"/>
    <property type="project" value="UniProtKB-SubCell"/>
</dbReference>
<reference evidence="11 12" key="1">
    <citation type="submission" date="2019-03" db="EMBL/GenBank/DDBJ databases">
        <title>Genomic Encyclopedia of Type Strains, Phase IV (KMG-IV): sequencing the most valuable type-strain genomes for metagenomic binning, comparative biology and taxonomic classification.</title>
        <authorList>
            <person name="Goeker M."/>
        </authorList>
    </citation>
    <scope>NUCLEOTIDE SEQUENCE [LARGE SCALE GENOMIC DNA]</scope>
    <source>
        <strain evidence="11 12">DSM 15505</strain>
    </source>
</reference>
<proteinExistence type="inferred from homology"/>
<evidence type="ECO:0000256" key="10">
    <source>
        <dbReference type="ARBA" id="ARBA00032441"/>
    </source>
</evidence>
<dbReference type="GO" id="GO:0005524">
    <property type="term" value="F:ATP binding"/>
    <property type="evidence" value="ECO:0007669"/>
    <property type="project" value="UniProtKB-KW"/>
</dbReference>
<dbReference type="PANTHER" id="PTHR33540">
    <property type="entry name" value="TRNA THREONYLCARBAMOYLADENOSINE BIOSYNTHESIS PROTEIN TSAE"/>
    <property type="match status" value="1"/>
</dbReference>
<keyword evidence="6" id="KW-0479">Metal-binding</keyword>
<evidence type="ECO:0000256" key="7">
    <source>
        <dbReference type="ARBA" id="ARBA00022741"/>
    </source>
</evidence>
<dbReference type="PANTHER" id="PTHR33540:SF2">
    <property type="entry name" value="TRNA THREONYLCARBAMOYLADENOSINE BIOSYNTHESIS PROTEIN TSAE"/>
    <property type="match status" value="1"/>
</dbReference>
<dbReference type="InterPro" id="IPR003442">
    <property type="entry name" value="T6A_TsaE"/>
</dbReference>
<dbReference type="Proteomes" id="UP000295830">
    <property type="component" value="Unassembled WGS sequence"/>
</dbReference>
<evidence type="ECO:0000313" key="11">
    <source>
        <dbReference type="EMBL" id="TDT43299.1"/>
    </source>
</evidence>
<dbReference type="Pfam" id="PF02367">
    <property type="entry name" value="TsaE"/>
    <property type="match status" value="1"/>
</dbReference>
<evidence type="ECO:0000256" key="1">
    <source>
        <dbReference type="ARBA" id="ARBA00004496"/>
    </source>
</evidence>
<protein>
    <recommendedName>
        <fullName evidence="3">tRNA threonylcarbamoyladenosine biosynthesis protein TsaE</fullName>
    </recommendedName>
    <alternativeName>
        <fullName evidence="10">t(6)A37 threonylcarbamoyladenosine biosynthesis protein TsaE</fullName>
    </alternativeName>
</protein>
<dbReference type="EMBL" id="SOAX01000002">
    <property type="protein sequence ID" value="TDT43299.1"/>
    <property type="molecule type" value="Genomic_DNA"/>
</dbReference>
<keyword evidence="4" id="KW-0963">Cytoplasm</keyword>
<keyword evidence="7" id="KW-0547">Nucleotide-binding</keyword>
<keyword evidence="9" id="KW-0460">Magnesium</keyword>
<evidence type="ECO:0000256" key="9">
    <source>
        <dbReference type="ARBA" id="ARBA00022842"/>
    </source>
</evidence>
<dbReference type="OrthoDB" id="9800307at2"/>
<dbReference type="AlphaFoldDB" id="A0A4R7K1F5"/>
<evidence type="ECO:0000256" key="5">
    <source>
        <dbReference type="ARBA" id="ARBA00022694"/>
    </source>
</evidence>
<gene>
    <name evidence="11" type="ORF">DES49_1113</name>
</gene>
<keyword evidence="5" id="KW-0819">tRNA processing</keyword>
<name>A0A4R7K1F5_9GAMM</name>
<comment type="caution">
    <text evidence="11">The sequence shown here is derived from an EMBL/GenBank/DDBJ whole genome shotgun (WGS) entry which is preliminary data.</text>
</comment>
<evidence type="ECO:0000256" key="6">
    <source>
        <dbReference type="ARBA" id="ARBA00022723"/>
    </source>
</evidence>
<keyword evidence="12" id="KW-1185">Reference proteome</keyword>
<dbReference type="GO" id="GO:0002949">
    <property type="term" value="P:tRNA threonylcarbamoyladenosine modification"/>
    <property type="evidence" value="ECO:0007669"/>
    <property type="project" value="InterPro"/>
</dbReference>
<evidence type="ECO:0000256" key="3">
    <source>
        <dbReference type="ARBA" id="ARBA00019010"/>
    </source>
</evidence>